<keyword evidence="5 6" id="KW-0472">Membrane</keyword>
<keyword evidence="2" id="KW-1003">Cell membrane</keyword>
<dbReference type="OrthoDB" id="343744at2"/>
<name>A0A2T0X953_9RHOB</name>
<keyword evidence="9" id="KW-1185">Reference proteome</keyword>
<dbReference type="InterPro" id="IPR038766">
    <property type="entry name" value="Membrane_comp_ABC_pdt"/>
</dbReference>
<feature type="transmembrane region" description="Helical" evidence="6">
    <location>
        <begin position="720"/>
        <end position="747"/>
    </location>
</feature>
<proteinExistence type="predicted"/>
<keyword evidence="3 6" id="KW-0812">Transmembrane</keyword>
<feature type="transmembrane region" description="Helical" evidence="6">
    <location>
        <begin position="451"/>
        <end position="471"/>
    </location>
</feature>
<evidence type="ECO:0000256" key="3">
    <source>
        <dbReference type="ARBA" id="ARBA00022692"/>
    </source>
</evidence>
<evidence type="ECO:0000313" key="8">
    <source>
        <dbReference type="EMBL" id="PRY95478.1"/>
    </source>
</evidence>
<dbReference type="EMBL" id="PVTT01000001">
    <property type="protein sequence ID" value="PRY95478.1"/>
    <property type="molecule type" value="Genomic_DNA"/>
</dbReference>
<feature type="transmembrane region" description="Helical" evidence="6">
    <location>
        <begin position="278"/>
        <end position="311"/>
    </location>
</feature>
<accession>A0A2T0X953</accession>
<dbReference type="PANTHER" id="PTHR30287:SF2">
    <property type="entry name" value="BLL1001 PROTEIN"/>
    <property type="match status" value="1"/>
</dbReference>
<dbReference type="Pfam" id="PF02687">
    <property type="entry name" value="FtsX"/>
    <property type="match status" value="2"/>
</dbReference>
<comment type="subcellular location">
    <subcellularLocation>
        <location evidence="1">Cell membrane</location>
        <topology evidence="1">Multi-pass membrane protein</topology>
    </subcellularLocation>
</comment>
<evidence type="ECO:0000256" key="2">
    <source>
        <dbReference type="ARBA" id="ARBA00022475"/>
    </source>
</evidence>
<feature type="domain" description="ABC3 transporter permease C-terminal" evidence="7">
    <location>
        <begin position="236"/>
        <end position="361"/>
    </location>
</feature>
<evidence type="ECO:0000256" key="4">
    <source>
        <dbReference type="ARBA" id="ARBA00022989"/>
    </source>
</evidence>
<feature type="transmembrane region" description="Helical" evidence="6">
    <location>
        <begin position="378"/>
        <end position="399"/>
    </location>
</feature>
<evidence type="ECO:0000256" key="6">
    <source>
        <dbReference type="SAM" id="Phobius"/>
    </source>
</evidence>
<feature type="transmembrane region" description="Helical" evidence="6">
    <location>
        <begin position="234"/>
        <end position="257"/>
    </location>
</feature>
<comment type="caution">
    <text evidence="8">The sequence shown here is derived from an EMBL/GenBank/DDBJ whole genome shotgun (WGS) entry which is preliminary data.</text>
</comment>
<dbReference type="AlphaFoldDB" id="A0A2T0X953"/>
<feature type="transmembrane region" description="Helical" evidence="6">
    <location>
        <begin position="677"/>
        <end position="699"/>
    </location>
</feature>
<evidence type="ECO:0000313" key="9">
    <source>
        <dbReference type="Proteomes" id="UP000238801"/>
    </source>
</evidence>
<dbReference type="InterPro" id="IPR003838">
    <property type="entry name" value="ABC3_permease_C"/>
</dbReference>
<evidence type="ECO:0000256" key="5">
    <source>
        <dbReference type="ARBA" id="ARBA00023136"/>
    </source>
</evidence>
<sequence length="805" mass="83145">MRGAVLSALLSHWRRRPLQLATLILGLALATALWTGVQAINAEARASYAEASEALGAGGGRIVGTGPIPPETWVAMRRAGWPVTPVVEGEIAEGVRLVGIDGLTAGGAGPFAGGGEAGGRAGEGAATEAEDGVDPLAFLRGEAALVSPEAVAALGRRAVLGGREVALVPSAAAGTGEVVADWTLALDALGREGFDRLDLSPAGPEPLTPLPRGLRVVSDGGDVARLTDSFHLNLTAFGLLSFAVGLFIVQSSVALAFEQRRPAFRTLRALGVPGGTLVALAAGELVVLSLVAGAAGVLLGWAVAAALLPGVAATLEGLYGAEVDGGLSLRPAWALSGLGIAVAGALLASVSALWKLWRLPPLAAGQPRAWARASGRTALWQGAAAAGLLALSAAVAWAADGLVAGFVTLGALLLGAALALPPVLSLTLAWGARLVRGPQAEWFMADTRQQLPGLSLALMALLLALAANVGVSTMVGSFRGTFTGWLDQRLAAELYITAGDPAQAEEIEAFLAPRAEAILPIWSVPTRIGGVPGEIYGVRDHATYRDNWPLLEAAPDVWDRLQRGEVLINEQTARRMSLGVGDAVALAEGWEARVAGVYSDYGNPAAQAMAGEADLARRYPDAPVFRFGLRTGDPEGLRAALIEFGLPPEAVIDQAGIKAFSLEVFDRTFAVTAALNVLTLSVAGFAMLASLLTLAAMRLPQLAPVWALGVTRRRLGWLELLRSVMLAGITAVLALPVGLALAWVLLAVVNVEAFGWRLPMRVFPGDWMVLGGAALLAAALAAAWPARRLATLPPRALIAVFVQER</sequence>
<feature type="transmembrane region" description="Helical" evidence="6">
    <location>
        <begin position="767"/>
        <end position="786"/>
    </location>
</feature>
<evidence type="ECO:0000259" key="7">
    <source>
        <dbReference type="Pfam" id="PF02687"/>
    </source>
</evidence>
<keyword evidence="4 6" id="KW-1133">Transmembrane helix</keyword>
<protein>
    <submittedName>
        <fullName evidence="8">Putative ABC transport system permease protein</fullName>
    </submittedName>
</protein>
<feature type="transmembrane region" description="Helical" evidence="6">
    <location>
        <begin position="405"/>
        <end position="430"/>
    </location>
</feature>
<reference evidence="8 9" key="1">
    <citation type="submission" date="2018-03" db="EMBL/GenBank/DDBJ databases">
        <title>Genomic Encyclopedia of Archaeal and Bacterial Type Strains, Phase II (KMG-II): from individual species to whole genera.</title>
        <authorList>
            <person name="Goeker M."/>
        </authorList>
    </citation>
    <scope>NUCLEOTIDE SEQUENCE [LARGE SCALE GENOMIC DNA]</scope>
    <source>
        <strain evidence="8 9">DSM 29318</strain>
    </source>
</reference>
<organism evidence="8 9">
    <name type="scientific">Hasllibacter halocynthiae</name>
    <dbReference type="NCBI Taxonomy" id="595589"/>
    <lineage>
        <taxon>Bacteria</taxon>
        <taxon>Pseudomonadati</taxon>
        <taxon>Pseudomonadota</taxon>
        <taxon>Alphaproteobacteria</taxon>
        <taxon>Rhodobacterales</taxon>
        <taxon>Roseobacteraceae</taxon>
        <taxon>Hasllibacter</taxon>
    </lineage>
</organism>
<dbReference type="RefSeq" id="WP_106159850.1">
    <property type="nucleotide sequence ID" value="NZ_PVTT01000001.1"/>
</dbReference>
<gene>
    <name evidence="8" type="ORF">BCF33_1098</name>
</gene>
<dbReference type="GO" id="GO:0005886">
    <property type="term" value="C:plasma membrane"/>
    <property type="evidence" value="ECO:0007669"/>
    <property type="project" value="UniProtKB-SubCell"/>
</dbReference>
<feature type="domain" description="ABC3 transporter permease C-terminal" evidence="7">
    <location>
        <begin position="676"/>
        <end position="794"/>
    </location>
</feature>
<dbReference type="PANTHER" id="PTHR30287">
    <property type="entry name" value="MEMBRANE COMPONENT OF PREDICTED ABC SUPERFAMILY METABOLITE UPTAKE TRANSPORTER"/>
    <property type="match status" value="1"/>
</dbReference>
<evidence type="ECO:0000256" key="1">
    <source>
        <dbReference type="ARBA" id="ARBA00004651"/>
    </source>
</evidence>
<feature type="transmembrane region" description="Helical" evidence="6">
    <location>
        <begin position="331"/>
        <end position="357"/>
    </location>
</feature>
<dbReference type="Proteomes" id="UP000238801">
    <property type="component" value="Unassembled WGS sequence"/>
</dbReference>